<dbReference type="Pfam" id="PF00395">
    <property type="entry name" value="SLH"/>
    <property type="match status" value="3"/>
</dbReference>
<gene>
    <name evidence="4" type="ORF">BN1080_00914</name>
</gene>
<name>A0A098EI66_9BACL</name>
<dbReference type="InterPro" id="IPR022038">
    <property type="entry name" value="Ig-like_bact"/>
</dbReference>
<sequence>MAYQPKSYKKFVATAATATLVATAVVPAAFADEVKPAAFTDVAKQYEAAVNFVVANNIAKGLSETQFGVSAQIKRGDAAIMIANAAGLNDETAPASGFSDVPTRGVLAINSLKKAGVVNGKSATNFGFNDSITRGEAAIMLANAFDLEGNTADVKFTDVSDRYKAAVAALVANDVTNGISATQFGTSNNIKRGDFARFVYALEEYIVDPAEAAVQSVTASNGTVTATFNVAPETAPVAADFVVTRSINGGATETVTPSNFVYNESTKTVTFSVAEVAQTNAAQTVAYSVQYKDDAAKTGSFTIAAAAVPAVQAAANEATNTVTLIFNSPVDLTTAQNRANYSYDGDVTRTNDTPAFPTAVNVSTTANGPFAANQVVTLTFASGVIVEDAEAALTISNLKSLSGAAVPTTTLDITPVDIATPANPAIVSSSLTNGAQTSSSITANAGNKVELDVAAEGVVELSTVRYRLLKPDNTFTDWVSVNAEDGRYDELAETAVASIDTTGYAGGNYQVQVQVADTLGNFSSASGLTLTIVAADITAPSTTISKSEFSNTTRRVSVEGSASDLIANSNINSNVTNVQYRVQTYNATTNAFTTSTDWTNATAVDGTFNERTEEFTFASPQLTANTNYRIQVRAVDAQGNTGEPVNANPTNIGTPANQGYFTAPAGTGDVTPPTLANTTFTVGNTTVVSGTPLRTNAKNVRITGTAADTVGVSNVQYAVYRDGDSNGSYETEVQAFSSTGVTAVDGGFNSTSEEFVATYTLPNTDGNYRIVVRSTDTAGNNSEVVTRDVIVDTTAPTATLVPDTTPESTVNNDYILTFNEAVQVGTTTNTSGLLTANNVVSEFVNDPDNYTVQQGNQVVETNTIQSIAQVGPRQYRVVFTSAPTAAQTINLTGVQDIAGNAITPARFTVSQ</sequence>
<dbReference type="Gene3D" id="2.60.40.10">
    <property type="entry name" value="Immunoglobulins"/>
    <property type="match status" value="1"/>
</dbReference>
<reference evidence="4 5" key="1">
    <citation type="submission" date="2014-09" db="EMBL/GenBank/DDBJ databases">
        <authorList>
            <person name="Urmite Genomes Urmite Genomes"/>
        </authorList>
    </citation>
    <scope>NUCLEOTIDE SEQUENCE [LARGE SCALE GENOMIC DNA]</scope>
    <source>
        <strain evidence="4 5">ES2</strain>
    </source>
</reference>
<evidence type="ECO:0000256" key="1">
    <source>
        <dbReference type="ARBA" id="ARBA00022729"/>
    </source>
</evidence>
<evidence type="ECO:0000259" key="3">
    <source>
        <dbReference type="PROSITE" id="PS51272"/>
    </source>
</evidence>
<feature type="chain" id="PRO_5001934225" description="SLH domain-containing protein" evidence="2">
    <location>
        <begin position="32"/>
        <end position="911"/>
    </location>
</feature>
<dbReference type="RefSeq" id="WP_052650734.1">
    <property type="nucleotide sequence ID" value="NZ_CCXS01000001.1"/>
</dbReference>
<dbReference type="Gene3D" id="2.60.40.1220">
    <property type="match status" value="1"/>
</dbReference>
<dbReference type="InterPro" id="IPR014755">
    <property type="entry name" value="Cu-Rt/internalin_Ig-like"/>
</dbReference>
<feature type="domain" description="SLH" evidence="3">
    <location>
        <begin position="92"/>
        <end position="155"/>
    </location>
</feature>
<dbReference type="OrthoDB" id="2776339at2"/>
<dbReference type="EMBL" id="CCXS01000001">
    <property type="protein sequence ID" value="CEG21994.1"/>
    <property type="molecule type" value="Genomic_DNA"/>
</dbReference>
<evidence type="ECO:0000313" key="5">
    <source>
        <dbReference type="Proteomes" id="UP000043699"/>
    </source>
</evidence>
<organism evidence="4 5">
    <name type="scientific">Planococcus massiliensis</name>
    <dbReference type="NCBI Taxonomy" id="1499687"/>
    <lineage>
        <taxon>Bacteria</taxon>
        <taxon>Bacillati</taxon>
        <taxon>Bacillota</taxon>
        <taxon>Bacilli</taxon>
        <taxon>Bacillales</taxon>
        <taxon>Caryophanaceae</taxon>
        <taxon>Planococcus</taxon>
    </lineage>
</organism>
<accession>A0A098EI66</accession>
<dbReference type="Proteomes" id="UP000043699">
    <property type="component" value="Unassembled WGS sequence"/>
</dbReference>
<keyword evidence="5" id="KW-1185">Reference proteome</keyword>
<evidence type="ECO:0000313" key="4">
    <source>
        <dbReference type="EMBL" id="CEG21994.1"/>
    </source>
</evidence>
<dbReference type="Pfam" id="PF12245">
    <property type="entry name" value="Big_3_2"/>
    <property type="match status" value="1"/>
</dbReference>
<dbReference type="InterPro" id="IPR001119">
    <property type="entry name" value="SLH_dom"/>
</dbReference>
<feature type="signal peptide" evidence="2">
    <location>
        <begin position="1"/>
        <end position="31"/>
    </location>
</feature>
<dbReference type="InterPro" id="IPR013783">
    <property type="entry name" value="Ig-like_fold"/>
</dbReference>
<protein>
    <recommendedName>
        <fullName evidence="3">SLH domain-containing protein</fullName>
    </recommendedName>
</protein>
<keyword evidence="1 2" id="KW-0732">Signal</keyword>
<proteinExistence type="predicted"/>
<dbReference type="PROSITE" id="PS51272">
    <property type="entry name" value="SLH"/>
    <property type="match status" value="1"/>
</dbReference>
<dbReference type="AlphaFoldDB" id="A0A098EI66"/>
<dbReference type="STRING" id="1499687.BN1080_00914"/>
<evidence type="ECO:0000256" key="2">
    <source>
        <dbReference type="SAM" id="SignalP"/>
    </source>
</evidence>